<dbReference type="AlphaFoldDB" id="A0A9W8AWQ9"/>
<evidence type="ECO:0000313" key="5">
    <source>
        <dbReference type="EMBL" id="KAJ1970234.1"/>
    </source>
</evidence>
<dbReference type="PANTHER" id="PTHR13382">
    <property type="entry name" value="MITOCHONDRIAL ATP SYNTHASE COUPLING FACTOR B"/>
    <property type="match status" value="1"/>
</dbReference>
<dbReference type="SUPFAM" id="SSF81383">
    <property type="entry name" value="F-box domain"/>
    <property type="match status" value="1"/>
</dbReference>
<dbReference type="InterPro" id="IPR036047">
    <property type="entry name" value="F-box-like_dom_sf"/>
</dbReference>
<organism evidence="5 6">
    <name type="scientific">Dispira parvispora</name>
    <dbReference type="NCBI Taxonomy" id="1520584"/>
    <lineage>
        <taxon>Eukaryota</taxon>
        <taxon>Fungi</taxon>
        <taxon>Fungi incertae sedis</taxon>
        <taxon>Zoopagomycota</taxon>
        <taxon>Kickxellomycotina</taxon>
        <taxon>Dimargaritomycetes</taxon>
        <taxon>Dimargaritales</taxon>
        <taxon>Dimargaritaceae</taxon>
        <taxon>Dispira</taxon>
    </lineage>
</organism>
<evidence type="ECO:0008006" key="7">
    <source>
        <dbReference type="Google" id="ProtNLM"/>
    </source>
</evidence>
<gene>
    <name evidence="5" type="ORF">IWQ62_000061</name>
</gene>
<dbReference type="Pfam" id="PF25372">
    <property type="entry name" value="DUF7885"/>
    <property type="match status" value="1"/>
</dbReference>
<evidence type="ECO:0000256" key="1">
    <source>
        <dbReference type="ARBA" id="ARBA00022786"/>
    </source>
</evidence>
<dbReference type="SUPFAM" id="SSF52047">
    <property type="entry name" value="RNI-like"/>
    <property type="match status" value="1"/>
</dbReference>
<dbReference type="Gene3D" id="3.80.10.10">
    <property type="entry name" value="Ribonuclease Inhibitor"/>
    <property type="match status" value="1"/>
</dbReference>
<proteinExistence type="predicted"/>
<dbReference type="Proteomes" id="UP001150925">
    <property type="component" value="Unassembled WGS sequence"/>
</dbReference>
<reference evidence="5" key="1">
    <citation type="submission" date="2022-07" db="EMBL/GenBank/DDBJ databases">
        <title>Phylogenomic reconstructions and comparative analyses of Kickxellomycotina fungi.</title>
        <authorList>
            <person name="Reynolds N.K."/>
            <person name="Stajich J.E."/>
            <person name="Barry K."/>
            <person name="Grigoriev I.V."/>
            <person name="Crous P."/>
            <person name="Smith M.E."/>
        </authorList>
    </citation>
    <scope>NUCLEOTIDE SEQUENCE</scope>
    <source>
        <strain evidence="5">RSA 1196</strain>
    </source>
</reference>
<evidence type="ECO:0000313" key="6">
    <source>
        <dbReference type="Proteomes" id="UP001150925"/>
    </source>
</evidence>
<dbReference type="InterPro" id="IPR006553">
    <property type="entry name" value="Leu-rich_rpt_Cys-con_subtyp"/>
</dbReference>
<dbReference type="InterPro" id="IPR032675">
    <property type="entry name" value="LRR_dom_sf"/>
</dbReference>
<dbReference type="InterPro" id="IPR001810">
    <property type="entry name" value="F-box_dom"/>
</dbReference>
<feature type="region of interest" description="Disordered" evidence="2">
    <location>
        <begin position="1"/>
        <end position="26"/>
    </location>
</feature>
<dbReference type="InterPro" id="IPR050648">
    <property type="entry name" value="F-box_LRR-repeat"/>
</dbReference>
<dbReference type="EMBL" id="JANBPY010000002">
    <property type="protein sequence ID" value="KAJ1970234.1"/>
    <property type="molecule type" value="Genomic_DNA"/>
</dbReference>
<keyword evidence="6" id="KW-1185">Reference proteome</keyword>
<evidence type="ECO:0000259" key="3">
    <source>
        <dbReference type="Pfam" id="PF12937"/>
    </source>
</evidence>
<evidence type="ECO:0000259" key="4">
    <source>
        <dbReference type="Pfam" id="PF25372"/>
    </source>
</evidence>
<feature type="domain" description="F-box" evidence="3">
    <location>
        <begin position="117"/>
        <end position="162"/>
    </location>
</feature>
<comment type="caution">
    <text evidence="5">The sequence shown here is derived from an EMBL/GenBank/DDBJ whole genome shotgun (WGS) entry which is preliminary data.</text>
</comment>
<protein>
    <recommendedName>
        <fullName evidence="7">F-box domain-containing protein</fullName>
    </recommendedName>
</protein>
<dbReference type="InterPro" id="IPR057207">
    <property type="entry name" value="FBXL15_LRR"/>
</dbReference>
<sequence>MATAPHNTRPSKEGPLRLVPPNHVPSPQLGRTLVTLYVPQILSRPGSPPSKAPILHSKSFDKVHRMMSSWDHQNLDGLPKLYTTVTPPPTPQCPQSPTVFVTHRNSAEISSLGGTTRLPLEVVDRILRYVALDQDTLWACALVNQVWNLAATLRLWRRPVLRTLSTVDLFNRTLASASCAIMVGDHHTVPWLDGRPTTHSYLDYIVHLDFTSLDSVQRNSSRLSRLMACTLRYIRISSLQTLDLGFCKGLSNYHLQRLAPQLGSLETLNLAGSGRQDIVLAKLVQHTPRLTRLSLAWNIQLTTFGIIQLAHRCPQLQYLDLSHCSLVEDTAVIALATRCRQLQVLYVSYCHSLTDVAIMTILHHCAHLRVLNALGCPGVSQALLDEIPERYPKLLINHSDSIPFRQDFDTL</sequence>
<keyword evidence="1" id="KW-0833">Ubl conjugation pathway</keyword>
<dbReference type="SMART" id="SM00367">
    <property type="entry name" value="LRR_CC"/>
    <property type="match status" value="5"/>
</dbReference>
<dbReference type="OrthoDB" id="10257471at2759"/>
<dbReference type="Pfam" id="PF12937">
    <property type="entry name" value="F-box-like"/>
    <property type="match status" value="1"/>
</dbReference>
<feature type="domain" description="F-box/LRR-repeat protein 15-like leucin rich repeat" evidence="4">
    <location>
        <begin position="236"/>
        <end position="384"/>
    </location>
</feature>
<name>A0A9W8AWQ9_9FUNG</name>
<evidence type="ECO:0000256" key="2">
    <source>
        <dbReference type="SAM" id="MobiDB-lite"/>
    </source>
</evidence>
<dbReference type="GO" id="GO:0005737">
    <property type="term" value="C:cytoplasm"/>
    <property type="evidence" value="ECO:0007669"/>
    <property type="project" value="TreeGrafter"/>
</dbReference>
<accession>A0A9W8AWQ9</accession>